<evidence type="ECO:0000256" key="2">
    <source>
        <dbReference type="ARBA" id="ARBA00010790"/>
    </source>
</evidence>
<comment type="similarity">
    <text evidence="2">Belongs to the GMC oxidoreductase family.</text>
</comment>
<keyword evidence="9" id="KW-1185">Reference proteome</keyword>
<gene>
    <name evidence="8" type="ORF">C9374_003950</name>
</gene>
<proteinExistence type="inferred from homology"/>
<dbReference type="PANTHER" id="PTHR11552:SF147">
    <property type="entry name" value="CHOLINE DEHYDROGENASE, MITOCHONDRIAL"/>
    <property type="match status" value="1"/>
</dbReference>
<feature type="domain" description="Glucose-methanol-choline oxidoreductase N-terminal" evidence="6">
    <location>
        <begin position="46"/>
        <end position="196"/>
    </location>
</feature>
<dbReference type="GO" id="GO:0016614">
    <property type="term" value="F:oxidoreductase activity, acting on CH-OH group of donors"/>
    <property type="evidence" value="ECO:0007669"/>
    <property type="project" value="InterPro"/>
</dbReference>
<evidence type="ECO:0000259" key="6">
    <source>
        <dbReference type="Pfam" id="PF00732"/>
    </source>
</evidence>
<evidence type="ECO:0000313" key="8">
    <source>
        <dbReference type="EMBL" id="KAG2394186.1"/>
    </source>
</evidence>
<evidence type="ECO:0000256" key="4">
    <source>
        <dbReference type="ARBA" id="ARBA00022827"/>
    </source>
</evidence>
<feature type="domain" description="Glucose-methanol-choline oxidoreductase C-terminal" evidence="7">
    <location>
        <begin position="491"/>
        <end position="627"/>
    </location>
</feature>
<dbReference type="GeneID" id="68096405"/>
<comment type="caution">
    <text evidence="8">The sequence shown here is derived from an EMBL/GenBank/DDBJ whole genome shotgun (WGS) entry which is preliminary data.</text>
</comment>
<dbReference type="EMBL" id="PYSW02000001">
    <property type="protein sequence ID" value="KAG2394186.1"/>
    <property type="molecule type" value="Genomic_DNA"/>
</dbReference>
<evidence type="ECO:0008006" key="10">
    <source>
        <dbReference type="Google" id="ProtNLM"/>
    </source>
</evidence>
<dbReference type="SUPFAM" id="SSF51905">
    <property type="entry name" value="FAD/NAD(P)-binding domain"/>
    <property type="match status" value="1"/>
</dbReference>
<dbReference type="Gene3D" id="3.50.50.60">
    <property type="entry name" value="FAD/NAD(P)-binding domain"/>
    <property type="match status" value="1"/>
</dbReference>
<dbReference type="RefSeq" id="XP_044556080.1">
    <property type="nucleotide sequence ID" value="XM_044693535.1"/>
</dbReference>
<dbReference type="InterPro" id="IPR012132">
    <property type="entry name" value="GMC_OxRdtase"/>
</dbReference>
<evidence type="ECO:0000256" key="1">
    <source>
        <dbReference type="ARBA" id="ARBA00001974"/>
    </source>
</evidence>
<name>A0AA88H5Y6_NAELO</name>
<dbReference type="PIRSF" id="PIRSF000137">
    <property type="entry name" value="Alcohol_oxidase"/>
    <property type="match status" value="1"/>
</dbReference>
<dbReference type="Proteomes" id="UP000816034">
    <property type="component" value="Unassembled WGS sequence"/>
</dbReference>
<sequence length="639" mass="71747">MSKLTSLLFIFMTIAIAVYMAPRSLFFKDRFEKFRSADHVKKFQEFDFIIVGAGSAGSVLGHRLSQHPNNYSVLILEAGSSNNYPLAIHFPLGFPKLTMNTTLDWGFETTPNAQLRNRTIYMPRGRVVGGCSSVNANLYIRGHPLDYDEWNELVRENNSSTDWSYRDMLHYFKKNERILNENANMNYHGREGRLKVKPVKPILDAARQTLGFNLTHAVIETLSKSMNIPEREDPNALTPEEEELLKKGEGHKILESISFHHHTVDEHGRRHSMAEAYLDEETLSRGNVHVRTNSLVKKILFQRLENEMVAHGVEYLDEMTGEEVRVSARKEVIVSAGAIGSPQLLTVSGIADKDLLKQLDIPVVSHVPGVGQNLQDHNLAAVIAKLKKGFKSLHSFESILNLLQYFAGSSFEFLKSEWAQQLFPYAAPESWRLFTVAAPHIQGYLRSSYAKQNNEPFDLQVVAVPGFFVHHASIDYPGENGVSVGIVGLKPKARGHVQVISKDIKVPPLIHGNYLGHEHDVNVLVEGVRELQKAFKTEPLSQMIESYIFCNPDEFTTPEQVKECITSMFTTLYHPTSTCKMGRSDDPQAVVDSRLRVRGVKRLRVVDASIMPSVVRGNTNAPVAAIAEKAADMILADHQ</sequence>
<keyword evidence="3" id="KW-0285">Flavoprotein</keyword>
<feature type="binding site" evidence="5">
    <location>
        <position position="127"/>
    </location>
    <ligand>
        <name>FAD</name>
        <dbReference type="ChEBI" id="CHEBI:57692"/>
    </ligand>
</feature>
<dbReference type="PANTHER" id="PTHR11552">
    <property type="entry name" value="GLUCOSE-METHANOL-CHOLINE GMC OXIDOREDUCTASE"/>
    <property type="match status" value="1"/>
</dbReference>
<dbReference type="SUPFAM" id="SSF54373">
    <property type="entry name" value="FAD-linked reductases, C-terminal domain"/>
    <property type="match status" value="1"/>
</dbReference>
<protein>
    <recommendedName>
        <fullName evidence="10">Choline dehydrogenase</fullName>
    </recommendedName>
</protein>
<organism evidence="8 9">
    <name type="scientific">Naegleria lovaniensis</name>
    <name type="common">Amoeba</name>
    <dbReference type="NCBI Taxonomy" id="51637"/>
    <lineage>
        <taxon>Eukaryota</taxon>
        <taxon>Discoba</taxon>
        <taxon>Heterolobosea</taxon>
        <taxon>Tetramitia</taxon>
        <taxon>Eutetramitia</taxon>
        <taxon>Vahlkampfiidae</taxon>
        <taxon>Naegleria</taxon>
    </lineage>
</organism>
<evidence type="ECO:0000259" key="7">
    <source>
        <dbReference type="Pfam" id="PF05199"/>
    </source>
</evidence>
<accession>A0AA88H5Y6</accession>
<feature type="binding site" evidence="5">
    <location>
        <position position="296"/>
    </location>
    <ligand>
        <name>FAD</name>
        <dbReference type="ChEBI" id="CHEBI:57692"/>
    </ligand>
</feature>
<comment type="cofactor">
    <cofactor evidence="1 5">
        <name>FAD</name>
        <dbReference type="ChEBI" id="CHEBI:57692"/>
    </cofactor>
</comment>
<dbReference type="GO" id="GO:0050660">
    <property type="term" value="F:flavin adenine dinucleotide binding"/>
    <property type="evidence" value="ECO:0007669"/>
    <property type="project" value="InterPro"/>
</dbReference>
<keyword evidence="4 5" id="KW-0274">FAD</keyword>
<dbReference type="Pfam" id="PF05199">
    <property type="entry name" value="GMC_oxred_C"/>
    <property type="match status" value="1"/>
</dbReference>
<dbReference type="Pfam" id="PF00732">
    <property type="entry name" value="GMC_oxred_N"/>
    <property type="match status" value="2"/>
</dbReference>
<dbReference type="Gene3D" id="3.30.560.10">
    <property type="entry name" value="Glucose Oxidase, domain 3"/>
    <property type="match status" value="1"/>
</dbReference>
<feature type="domain" description="Glucose-methanol-choline oxidoreductase N-terminal" evidence="6">
    <location>
        <begin position="263"/>
        <end position="377"/>
    </location>
</feature>
<evidence type="ECO:0000256" key="3">
    <source>
        <dbReference type="ARBA" id="ARBA00022630"/>
    </source>
</evidence>
<dbReference type="AlphaFoldDB" id="A0AA88H5Y6"/>
<dbReference type="InterPro" id="IPR000172">
    <property type="entry name" value="GMC_OxRdtase_N"/>
</dbReference>
<evidence type="ECO:0000256" key="5">
    <source>
        <dbReference type="PIRSR" id="PIRSR000137-2"/>
    </source>
</evidence>
<evidence type="ECO:0000313" key="9">
    <source>
        <dbReference type="Proteomes" id="UP000816034"/>
    </source>
</evidence>
<dbReference type="InterPro" id="IPR007867">
    <property type="entry name" value="GMC_OxRtase_C"/>
</dbReference>
<dbReference type="InterPro" id="IPR036188">
    <property type="entry name" value="FAD/NAD-bd_sf"/>
</dbReference>
<reference evidence="8 9" key="1">
    <citation type="journal article" date="2018" name="BMC Genomics">
        <title>The genome of Naegleria lovaniensis, the basis for a comparative approach to unravel pathogenicity factors of the human pathogenic amoeba N. fowleri.</title>
        <authorList>
            <person name="Liechti N."/>
            <person name="Schurch N."/>
            <person name="Bruggmann R."/>
            <person name="Wittwer M."/>
        </authorList>
    </citation>
    <scope>NUCLEOTIDE SEQUENCE [LARGE SCALE GENOMIC DNA]</scope>
    <source>
        <strain evidence="8 9">ATCC 30569</strain>
    </source>
</reference>